<organism evidence="1 2">
    <name type="scientific">Purpureocillium lilacinum</name>
    <name type="common">Paecilomyces lilacinus</name>
    <dbReference type="NCBI Taxonomy" id="33203"/>
    <lineage>
        <taxon>Eukaryota</taxon>
        <taxon>Fungi</taxon>
        <taxon>Dikarya</taxon>
        <taxon>Ascomycota</taxon>
        <taxon>Pezizomycotina</taxon>
        <taxon>Sordariomycetes</taxon>
        <taxon>Hypocreomycetidae</taxon>
        <taxon>Hypocreales</taxon>
        <taxon>Ophiocordycipitaceae</taxon>
        <taxon>Purpureocillium</taxon>
    </lineage>
</organism>
<dbReference type="Proteomes" id="UP001638806">
    <property type="component" value="Unassembled WGS sequence"/>
</dbReference>
<protein>
    <submittedName>
        <fullName evidence="1">Uncharacterized protein</fullName>
    </submittedName>
</protein>
<keyword evidence="2" id="KW-1185">Reference proteome</keyword>
<evidence type="ECO:0000313" key="1">
    <source>
        <dbReference type="EMBL" id="KAL3954397.1"/>
    </source>
</evidence>
<evidence type="ECO:0000313" key="2">
    <source>
        <dbReference type="Proteomes" id="UP001638806"/>
    </source>
</evidence>
<accession>A0ACC4DDG9</accession>
<proteinExistence type="predicted"/>
<dbReference type="EMBL" id="JBGNUJ010000010">
    <property type="protein sequence ID" value="KAL3954397.1"/>
    <property type="molecule type" value="Genomic_DNA"/>
</dbReference>
<reference evidence="1" key="1">
    <citation type="submission" date="2024-12" db="EMBL/GenBank/DDBJ databases">
        <title>Comparative genomics and development of molecular markers within Purpureocillium lilacinum and among Purpureocillium species.</title>
        <authorList>
            <person name="Yeh Z.-Y."/>
            <person name="Ni N.-T."/>
            <person name="Lo P.-H."/>
            <person name="Mushyakhwo K."/>
            <person name="Lin C.-F."/>
            <person name="Nai Y.-S."/>
        </authorList>
    </citation>
    <scope>NUCLEOTIDE SEQUENCE</scope>
    <source>
        <strain evidence="1">NCHU-NPUST-175</strain>
    </source>
</reference>
<name>A0ACC4DDG9_PURLI</name>
<sequence length="252" mass="28128">MSGVQHSTLVGCLLGDSWRLHELKWTNPIIANRFVFDDPSLCISSARTPLGVSQVSFCSGFSTARYGDGSCLGFNVDRSVKIRDACYPGETRSDSEAAASAGGSATSIQSRVDEDSPPHRTAQPTADRTSLAKESSIGERTDDGDFMTMSARQRQQQKSKERGHTRGRKAQIAHAKEQHGRGKKGYAKADTRLAFPFRRLVSVRRRRDGSFEFEVEWETTWVGRKDLQGQRAKEMADHLVEFFLRRSQRLGV</sequence>
<comment type="caution">
    <text evidence="1">The sequence shown here is derived from an EMBL/GenBank/DDBJ whole genome shotgun (WGS) entry which is preliminary data.</text>
</comment>
<gene>
    <name evidence="1" type="ORF">ACCO45_009960</name>
</gene>